<evidence type="ECO:0000256" key="2">
    <source>
        <dbReference type="ARBA" id="ARBA00022729"/>
    </source>
</evidence>
<dbReference type="RefSeq" id="WP_306837561.1">
    <property type="nucleotide sequence ID" value="NZ_JAUSRF010000013.1"/>
</dbReference>
<dbReference type="Proteomes" id="UP001241472">
    <property type="component" value="Unassembled WGS sequence"/>
</dbReference>
<evidence type="ECO:0000256" key="5">
    <source>
        <dbReference type="ARBA" id="ARBA00038306"/>
    </source>
</evidence>
<feature type="chain" id="PRO_5047021397" evidence="6">
    <location>
        <begin position="24"/>
        <end position="214"/>
    </location>
</feature>
<comment type="subcellular location">
    <subcellularLocation>
        <location evidence="1">Cell outer membrane</location>
    </subcellularLocation>
</comment>
<organism evidence="8 9">
    <name type="scientific">Neorhizobium huautlense</name>
    <dbReference type="NCBI Taxonomy" id="67774"/>
    <lineage>
        <taxon>Bacteria</taxon>
        <taxon>Pseudomonadati</taxon>
        <taxon>Pseudomonadota</taxon>
        <taxon>Alphaproteobacteria</taxon>
        <taxon>Hyphomicrobiales</taxon>
        <taxon>Rhizobiaceae</taxon>
        <taxon>Rhizobium/Agrobacterium group</taxon>
        <taxon>Neorhizobium</taxon>
    </lineage>
</organism>
<protein>
    <submittedName>
        <fullName evidence="8">Outer membrane immunogenic protein</fullName>
    </submittedName>
</protein>
<keyword evidence="3" id="KW-0472">Membrane</keyword>
<sequence length="214" mass="22183">MRTLIASIIVSGVSLIAVSAAQAADAVEQIPEAPVAVEQPAPAANWSGYYLGATGNYDFAGTPTGGSVHSDADGWGGSLYTGYNWQSGQIVYGVEADVGYADQKGAAGGVDMKEGWNGSVRGRVGYDLSPVLVYGTAGVAAANNKVSNAAGSDDKTAVGYTVGAGVETMVTDNITARVEYRYTDYQKKDFNIDGTTYSRGFDDNSVKVGIGMKF</sequence>
<evidence type="ECO:0000256" key="3">
    <source>
        <dbReference type="ARBA" id="ARBA00023136"/>
    </source>
</evidence>
<reference evidence="8 9" key="1">
    <citation type="submission" date="2023-07" db="EMBL/GenBank/DDBJ databases">
        <title>Sorghum-associated microbial communities from plants grown in Nebraska, USA.</title>
        <authorList>
            <person name="Schachtman D."/>
        </authorList>
    </citation>
    <scope>NUCLEOTIDE SEQUENCE [LARGE SCALE GENOMIC DNA]</scope>
    <source>
        <strain evidence="8 9">DS1307</strain>
    </source>
</reference>
<dbReference type="InterPro" id="IPR051692">
    <property type="entry name" value="OMP-like"/>
</dbReference>
<comment type="similarity">
    <text evidence="5">Belongs to the Omp25/RopB family.</text>
</comment>
<evidence type="ECO:0000313" key="9">
    <source>
        <dbReference type="Proteomes" id="UP001241472"/>
    </source>
</evidence>
<name>A0ABT9PX85_9HYPH</name>
<evidence type="ECO:0000256" key="4">
    <source>
        <dbReference type="ARBA" id="ARBA00023237"/>
    </source>
</evidence>
<keyword evidence="2 6" id="KW-0732">Signal</keyword>
<gene>
    <name evidence="8" type="ORF">J2T09_003861</name>
</gene>
<dbReference type="PANTHER" id="PTHR34001:SF3">
    <property type="entry name" value="BLL7405 PROTEIN"/>
    <property type="match status" value="1"/>
</dbReference>
<keyword evidence="4" id="KW-0998">Cell outer membrane</keyword>
<dbReference type="InterPro" id="IPR027385">
    <property type="entry name" value="Beta-barrel_OMP"/>
</dbReference>
<dbReference type="InterPro" id="IPR011250">
    <property type="entry name" value="OMP/PagP_B-barrel"/>
</dbReference>
<evidence type="ECO:0000256" key="6">
    <source>
        <dbReference type="SAM" id="SignalP"/>
    </source>
</evidence>
<dbReference type="SUPFAM" id="SSF56925">
    <property type="entry name" value="OMPA-like"/>
    <property type="match status" value="1"/>
</dbReference>
<accession>A0ABT9PX85</accession>
<proteinExistence type="inferred from homology"/>
<dbReference type="PANTHER" id="PTHR34001">
    <property type="entry name" value="BLL7405 PROTEIN"/>
    <property type="match status" value="1"/>
</dbReference>
<evidence type="ECO:0000256" key="1">
    <source>
        <dbReference type="ARBA" id="ARBA00004442"/>
    </source>
</evidence>
<evidence type="ECO:0000313" key="8">
    <source>
        <dbReference type="EMBL" id="MDP9839086.1"/>
    </source>
</evidence>
<feature type="domain" description="Outer membrane protein beta-barrel" evidence="7">
    <location>
        <begin position="35"/>
        <end position="214"/>
    </location>
</feature>
<keyword evidence="9" id="KW-1185">Reference proteome</keyword>
<dbReference type="Pfam" id="PF13505">
    <property type="entry name" value="OMP_b-brl"/>
    <property type="match status" value="1"/>
</dbReference>
<comment type="caution">
    <text evidence="8">The sequence shown here is derived from an EMBL/GenBank/DDBJ whole genome shotgun (WGS) entry which is preliminary data.</text>
</comment>
<feature type="signal peptide" evidence="6">
    <location>
        <begin position="1"/>
        <end position="23"/>
    </location>
</feature>
<dbReference type="Gene3D" id="2.40.160.20">
    <property type="match status" value="1"/>
</dbReference>
<evidence type="ECO:0000259" key="7">
    <source>
        <dbReference type="Pfam" id="PF13505"/>
    </source>
</evidence>
<dbReference type="EMBL" id="JAUSRF010000013">
    <property type="protein sequence ID" value="MDP9839086.1"/>
    <property type="molecule type" value="Genomic_DNA"/>
</dbReference>